<gene>
    <name evidence="1" type="ORF">DP181_18935</name>
</gene>
<accession>A0ABX9EXF0</accession>
<comment type="caution">
    <text evidence="1">The sequence shown here is derived from an EMBL/GenBank/DDBJ whole genome shotgun (WGS) entry which is preliminary data.</text>
</comment>
<dbReference type="EMBL" id="QMCK01000063">
    <property type="protein sequence ID" value="RAY22328.1"/>
    <property type="molecule type" value="Genomic_DNA"/>
</dbReference>
<dbReference type="Proteomes" id="UP000250603">
    <property type="component" value="Unassembled WGS sequence"/>
</dbReference>
<evidence type="ECO:0000313" key="2">
    <source>
        <dbReference type="Proteomes" id="UP000250603"/>
    </source>
</evidence>
<protein>
    <submittedName>
        <fullName evidence="1">Uncharacterized protein</fullName>
    </submittedName>
</protein>
<sequence length="59" mass="6567">MTWRGRVRLCWRTSTRLTWQSATKCSQGGFGIGLSIVFSLSNSVVKKHATGKPGRVKDK</sequence>
<organism evidence="1 2">
    <name type="scientific">Enterobacter kobei</name>
    <dbReference type="NCBI Taxonomy" id="208224"/>
    <lineage>
        <taxon>Bacteria</taxon>
        <taxon>Pseudomonadati</taxon>
        <taxon>Pseudomonadota</taxon>
        <taxon>Gammaproteobacteria</taxon>
        <taxon>Enterobacterales</taxon>
        <taxon>Enterobacteriaceae</taxon>
        <taxon>Enterobacter</taxon>
        <taxon>Enterobacter cloacae complex</taxon>
    </lineage>
</organism>
<name>A0ABX9EXF0_9ENTR</name>
<proteinExistence type="predicted"/>
<keyword evidence="2" id="KW-1185">Reference proteome</keyword>
<reference evidence="1 2" key="1">
    <citation type="submission" date="2018-06" db="EMBL/GenBank/DDBJ databases">
        <title>ACT-28, a chromosomally-encoded AmpC with carbapenemase activity from Enterobacter kobei.</title>
        <authorList>
            <person name="Jousset A.B."/>
            <person name="Oueslati S."/>
            <person name="Bernabeu S."/>
            <person name="Takissian J."/>
            <person name="Creton E."/>
            <person name="Vogel A."/>
            <person name="Cotellon G."/>
            <person name="Bonnin R.A."/>
            <person name="Dortet L."/>
            <person name="Naas T."/>
        </authorList>
    </citation>
    <scope>NUCLEOTIDE SEQUENCE [LARGE SCALE GENOMIC DNA]</scope>
    <source>
        <strain evidence="1 2">149H6</strain>
    </source>
</reference>
<evidence type="ECO:0000313" key="1">
    <source>
        <dbReference type="EMBL" id="RAY22328.1"/>
    </source>
</evidence>